<dbReference type="EMBL" id="PXYX01000012">
    <property type="protein sequence ID" value="PSR27480.1"/>
    <property type="molecule type" value="Genomic_DNA"/>
</dbReference>
<dbReference type="Proteomes" id="UP000242705">
    <property type="component" value="Unassembled WGS sequence"/>
</dbReference>
<feature type="transmembrane region" description="Helical" evidence="2">
    <location>
        <begin position="37"/>
        <end position="60"/>
    </location>
</feature>
<keyword evidence="2" id="KW-0472">Membrane</keyword>
<evidence type="ECO:0000313" key="4">
    <source>
        <dbReference type="Proteomes" id="UP000242705"/>
    </source>
</evidence>
<comment type="caution">
    <text evidence="3">The sequence shown here is derived from an EMBL/GenBank/DDBJ whole genome shotgun (WGS) entry which is preliminary data.</text>
</comment>
<sequence>MALFSLCSSESSAQDRSGSIPIVNLMSEDESIMALRWVGRLIVGLIGLAILFVLVLKVILGPQFQKPVVQLARPRLPYFSHVVVITMENHGDKILSNNPQAKYINQLMNTWGFDTNYFGVTHVSLPNYVALLSGSTGGTHSDSPLQRFHQMSLPQELNQAKISWQAVMESIPSPGFNGNWYPDHLSKNTAPIVPPPDALYAKKHNPFALFPALNKSRPDHTINLTQFRHELASGHIAQFTWITPNLCHDMHGQASGPGASCPTSNPTLLIENGNHFLQQLIPEIIHSPGWNSHSVIFLTWDETNDPTNFLSPTDLRAYLAPGPEAPVIPVADIAIGGGKVPLLVLYGRHPHPLRVNLWADHYSVLKTIEDSWDLPYLGHAQDADVPVLTPFFSEKKTSSTR</sequence>
<dbReference type="AlphaFoldDB" id="A0A2T2WZ08"/>
<evidence type="ECO:0000256" key="1">
    <source>
        <dbReference type="ARBA" id="ARBA00022801"/>
    </source>
</evidence>
<accession>A0A2T2WZ08</accession>
<protein>
    <submittedName>
        <fullName evidence="3">Phosphoesterase</fullName>
    </submittedName>
</protein>
<dbReference type="InterPro" id="IPR007312">
    <property type="entry name" value="Phosphoesterase"/>
</dbReference>
<evidence type="ECO:0000256" key="2">
    <source>
        <dbReference type="SAM" id="Phobius"/>
    </source>
</evidence>
<name>A0A2T2WZ08_SULTH</name>
<dbReference type="Pfam" id="PF04185">
    <property type="entry name" value="Phosphoesterase"/>
    <property type="match status" value="1"/>
</dbReference>
<organism evidence="3 4">
    <name type="scientific">Sulfobacillus thermosulfidooxidans</name>
    <dbReference type="NCBI Taxonomy" id="28034"/>
    <lineage>
        <taxon>Bacteria</taxon>
        <taxon>Bacillati</taxon>
        <taxon>Bacillota</taxon>
        <taxon>Clostridia</taxon>
        <taxon>Eubacteriales</taxon>
        <taxon>Clostridiales Family XVII. Incertae Sedis</taxon>
        <taxon>Sulfobacillus</taxon>
    </lineage>
</organism>
<keyword evidence="1" id="KW-0378">Hydrolase</keyword>
<reference evidence="3 4" key="1">
    <citation type="journal article" date="2014" name="BMC Genomics">
        <title>Comparison of environmental and isolate Sulfobacillus genomes reveals diverse carbon, sulfur, nitrogen, and hydrogen metabolisms.</title>
        <authorList>
            <person name="Justice N.B."/>
            <person name="Norman A."/>
            <person name="Brown C.T."/>
            <person name="Singh A."/>
            <person name="Thomas B.C."/>
            <person name="Banfield J.F."/>
        </authorList>
    </citation>
    <scope>NUCLEOTIDE SEQUENCE [LARGE SCALE GENOMIC DNA]</scope>
    <source>
        <strain evidence="3">AMDSBA5</strain>
    </source>
</reference>
<keyword evidence="2" id="KW-1133">Transmembrane helix</keyword>
<dbReference type="PANTHER" id="PTHR31956:SF8">
    <property type="entry name" value="ACID PHOSPHATASE PHOA (AFU_ORTHOLOGUE AFUA_1G03570)"/>
    <property type="match status" value="1"/>
</dbReference>
<dbReference type="Gene3D" id="3.40.720.10">
    <property type="entry name" value="Alkaline Phosphatase, subunit A"/>
    <property type="match status" value="1"/>
</dbReference>
<dbReference type="InterPro" id="IPR017850">
    <property type="entry name" value="Alkaline_phosphatase_core_sf"/>
</dbReference>
<evidence type="ECO:0000313" key="3">
    <source>
        <dbReference type="EMBL" id="PSR27480.1"/>
    </source>
</evidence>
<gene>
    <name evidence="3" type="ORF">C7B47_07920</name>
</gene>
<dbReference type="PANTHER" id="PTHR31956">
    <property type="entry name" value="NON-SPECIFIC PHOSPHOLIPASE C4-RELATED"/>
    <property type="match status" value="1"/>
</dbReference>
<keyword evidence="2" id="KW-0812">Transmembrane</keyword>
<dbReference type="GO" id="GO:0016788">
    <property type="term" value="F:hydrolase activity, acting on ester bonds"/>
    <property type="evidence" value="ECO:0007669"/>
    <property type="project" value="InterPro"/>
</dbReference>
<dbReference type="GO" id="GO:0009395">
    <property type="term" value="P:phospholipid catabolic process"/>
    <property type="evidence" value="ECO:0007669"/>
    <property type="project" value="TreeGrafter"/>
</dbReference>
<proteinExistence type="predicted"/>